<dbReference type="InParanoid" id="C5KKY8"/>
<accession>C5KKY8</accession>
<dbReference type="EMBL" id="GG673870">
    <property type="protein sequence ID" value="EER14855.1"/>
    <property type="molecule type" value="Genomic_DNA"/>
</dbReference>
<dbReference type="GeneID" id="9061646"/>
<dbReference type="RefSeq" id="XP_002783059.1">
    <property type="nucleotide sequence ID" value="XM_002783013.1"/>
</dbReference>
<dbReference type="Gene3D" id="1.20.120.1750">
    <property type="match status" value="1"/>
</dbReference>
<dbReference type="AlphaFoldDB" id="C5KKY8"/>
<reference evidence="2 3" key="1">
    <citation type="submission" date="2008-07" db="EMBL/GenBank/DDBJ databases">
        <authorList>
            <person name="El-Sayed N."/>
            <person name="Caler E."/>
            <person name="Inman J."/>
            <person name="Amedeo P."/>
            <person name="Hass B."/>
            <person name="Wortman J."/>
        </authorList>
    </citation>
    <scope>NUCLEOTIDE SEQUENCE [LARGE SCALE GENOMIC DNA]</scope>
    <source>
        <strain evidence="3">ATCC 50983 / TXsc</strain>
    </source>
</reference>
<name>C5KKY8_PERM5</name>
<gene>
    <name evidence="2" type="ORF">Pmar_PMAR018842</name>
</gene>
<proteinExistence type="predicted"/>
<dbReference type="Proteomes" id="UP000007800">
    <property type="component" value="Unassembled WGS sequence"/>
</dbReference>
<sequence length="130" mass="14697">VHAAVARRQLFEFLQKNLEEKTEALHELIEKDLEERFIRSPDESTDPAAPGGDPSSSTPLAGDTTMTSAVDIGLATDTTAPWPRRPNDEDLEAFRSKFSEFRSYVTNYHHVTEKFLHQILTDIKDKNIAL</sequence>
<feature type="non-terminal residue" evidence="2">
    <location>
        <position position="1"/>
    </location>
</feature>
<protein>
    <submittedName>
        <fullName evidence="2">Uncharacterized protein</fullName>
    </submittedName>
</protein>
<organism evidence="3">
    <name type="scientific">Perkinsus marinus (strain ATCC 50983 / TXsc)</name>
    <dbReference type="NCBI Taxonomy" id="423536"/>
    <lineage>
        <taxon>Eukaryota</taxon>
        <taxon>Sar</taxon>
        <taxon>Alveolata</taxon>
        <taxon>Perkinsozoa</taxon>
        <taxon>Perkinsea</taxon>
        <taxon>Perkinsida</taxon>
        <taxon>Perkinsidae</taxon>
        <taxon>Perkinsus</taxon>
    </lineage>
</organism>
<feature type="compositionally biased region" description="Polar residues" evidence="1">
    <location>
        <begin position="54"/>
        <end position="67"/>
    </location>
</feature>
<evidence type="ECO:0000313" key="3">
    <source>
        <dbReference type="Proteomes" id="UP000007800"/>
    </source>
</evidence>
<evidence type="ECO:0000313" key="2">
    <source>
        <dbReference type="EMBL" id="EER14855.1"/>
    </source>
</evidence>
<dbReference type="OrthoDB" id="10009520at2759"/>
<keyword evidence="3" id="KW-1185">Reference proteome</keyword>
<evidence type="ECO:0000256" key="1">
    <source>
        <dbReference type="SAM" id="MobiDB-lite"/>
    </source>
</evidence>
<feature type="region of interest" description="Disordered" evidence="1">
    <location>
        <begin position="36"/>
        <end position="67"/>
    </location>
</feature>